<feature type="transmembrane region" description="Helical" evidence="5">
    <location>
        <begin position="473"/>
        <end position="493"/>
    </location>
</feature>
<comment type="catalytic activity">
    <reaction evidence="5">
        <text>glucuronate acceptor + UDP-alpha-D-glucuronate = acceptor beta-D-glucuronoside + UDP + H(+)</text>
        <dbReference type="Rhea" id="RHEA:21032"/>
        <dbReference type="ChEBI" id="CHEBI:15378"/>
        <dbReference type="ChEBI" id="CHEBI:58052"/>
        <dbReference type="ChEBI" id="CHEBI:58223"/>
        <dbReference type="ChEBI" id="CHEBI:132367"/>
        <dbReference type="ChEBI" id="CHEBI:132368"/>
        <dbReference type="EC" id="2.4.1.17"/>
    </reaction>
</comment>
<keyword evidence="5" id="KW-0472">Membrane</keyword>
<protein>
    <recommendedName>
        <fullName evidence="5">UDP-glucuronosyltransferase</fullName>
        <ecNumber evidence="5">2.4.1.17</ecNumber>
    </recommendedName>
</protein>
<dbReference type="InterPro" id="IPR002213">
    <property type="entry name" value="UDP_glucos_trans"/>
</dbReference>
<accession>A0A9P0AU42</accession>
<evidence type="ECO:0000256" key="5">
    <source>
        <dbReference type="RuleBase" id="RU362059"/>
    </source>
</evidence>
<evidence type="ECO:0000313" key="6">
    <source>
        <dbReference type="EMBL" id="CAH0547842.1"/>
    </source>
</evidence>
<dbReference type="FunFam" id="3.40.50.2000:FF:000021">
    <property type="entry name" value="UDP-glucuronosyltransferase"/>
    <property type="match status" value="1"/>
</dbReference>
<dbReference type="Pfam" id="PF00201">
    <property type="entry name" value="UDPGT"/>
    <property type="match status" value="1"/>
</dbReference>
<evidence type="ECO:0000256" key="1">
    <source>
        <dbReference type="ARBA" id="ARBA00009995"/>
    </source>
</evidence>
<dbReference type="CDD" id="cd03784">
    <property type="entry name" value="GT1_Gtf-like"/>
    <property type="match status" value="1"/>
</dbReference>
<proteinExistence type="inferred from homology"/>
<comment type="similarity">
    <text evidence="1 4">Belongs to the UDP-glycosyltransferase family.</text>
</comment>
<keyword evidence="2 4" id="KW-0328">Glycosyltransferase</keyword>
<evidence type="ECO:0000256" key="4">
    <source>
        <dbReference type="RuleBase" id="RU003718"/>
    </source>
</evidence>
<keyword evidence="3 4" id="KW-0808">Transferase</keyword>
<dbReference type="PROSITE" id="PS00375">
    <property type="entry name" value="UDPGT"/>
    <property type="match status" value="1"/>
</dbReference>
<dbReference type="OrthoDB" id="5835829at2759"/>
<keyword evidence="5" id="KW-0812">Transmembrane</keyword>
<dbReference type="GO" id="GO:0016020">
    <property type="term" value="C:membrane"/>
    <property type="evidence" value="ECO:0007669"/>
    <property type="project" value="UniProtKB-SubCell"/>
</dbReference>
<keyword evidence="7" id="KW-1185">Reference proteome</keyword>
<sequence length="526" mass="60859">MFKCLVAWLILLSYSCECSRILAVIPTPSYSHQIAFRKIWAELSKRGHQVTVLTSNPIRDQTLTNLTEIDISYSKDELWVKYDGDHQLQAVENGVLNILELFYDFIYDVSKSVLSSDYFQNLIHNKEEKFDVVLVESFFPEFYVLGKIFNCPVIGVSSMDAPTDYHMFMGNPSHPISHPDLVLPFYRNLNIIERIISTMFNNLIPTYKYFKVELEKQKLLDKYVDFKTNILDLKKSLDLLFVCSHPLLQGVRPLGAATISIGGTTNIEKPKPLPKEIQVFMEKSTQGVIYFSLGTNVKSKALGEETINKLLLTFKNIPYDILWKFEANITSLPKNVMLLNWAPQQDILRHPKTKLFITQGGLQSLQESIFFEIPMMVFPFFGDQMHNAKMIEHKKIGKYFKHKSFHPLEFESAIFQLIKDPKYKSNVLKLKQLILDEPMSGVEKAVWWTEYVIRHKGAKHLANPITELPLYQYYQLDVYSILGALCILIVVMIQKSAKIVFHFCVKLFGRFIIKKEAKTAKNKKLR</sequence>
<dbReference type="InterPro" id="IPR050271">
    <property type="entry name" value="UDP-glycosyltransferase"/>
</dbReference>
<feature type="signal peptide" evidence="5">
    <location>
        <begin position="1"/>
        <end position="18"/>
    </location>
</feature>
<keyword evidence="5" id="KW-0732">Signal</keyword>
<dbReference type="EMBL" id="OV121132">
    <property type="protein sequence ID" value="CAH0547842.1"/>
    <property type="molecule type" value="Genomic_DNA"/>
</dbReference>
<dbReference type="GO" id="GO:0015020">
    <property type="term" value="F:glucuronosyltransferase activity"/>
    <property type="evidence" value="ECO:0007669"/>
    <property type="project" value="UniProtKB-EC"/>
</dbReference>
<keyword evidence="5" id="KW-1133">Transmembrane helix</keyword>
<dbReference type="SUPFAM" id="SSF53756">
    <property type="entry name" value="UDP-Glycosyltransferase/glycogen phosphorylase"/>
    <property type="match status" value="1"/>
</dbReference>
<dbReference type="PANTHER" id="PTHR48043">
    <property type="entry name" value="EG:EG0003.4 PROTEIN-RELATED"/>
    <property type="match status" value="1"/>
</dbReference>
<evidence type="ECO:0000256" key="2">
    <source>
        <dbReference type="ARBA" id="ARBA00022676"/>
    </source>
</evidence>
<organism evidence="6 7">
    <name type="scientific">Brassicogethes aeneus</name>
    <name type="common">Rape pollen beetle</name>
    <name type="synonym">Meligethes aeneus</name>
    <dbReference type="NCBI Taxonomy" id="1431903"/>
    <lineage>
        <taxon>Eukaryota</taxon>
        <taxon>Metazoa</taxon>
        <taxon>Ecdysozoa</taxon>
        <taxon>Arthropoda</taxon>
        <taxon>Hexapoda</taxon>
        <taxon>Insecta</taxon>
        <taxon>Pterygota</taxon>
        <taxon>Neoptera</taxon>
        <taxon>Endopterygota</taxon>
        <taxon>Coleoptera</taxon>
        <taxon>Polyphaga</taxon>
        <taxon>Cucujiformia</taxon>
        <taxon>Nitidulidae</taxon>
        <taxon>Meligethinae</taxon>
        <taxon>Brassicogethes</taxon>
    </lineage>
</organism>
<evidence type="ECO:0000313" key="7">
    <source>
        <dbReference type="Proteomes" id="UP001154078"/>
    </source>
</evidence>
<feature type="chain" id="PRO_5040544201" description="UDP-glucuronosyltransferase" evidence="5">
    <location>
        <begin position="19"/>
        <end position="526"/>
    </location>
</feature>
<dbReference type="Gene3D" id="3.40.50.2000">
    <property type="entry name" value="Glycogen Phosphorylase B"/>
    <property type="match status" value="2"/>
</dbReference>
<dbReference type="AlphaFoldDB" id="A0A9P0AU42"/>
<evidence type="ECO:0000256" key="3">
    <source>
        <dbReference type="ARBA" id="ARBA00022679"/>
    </source>
</evidence>
<name>A0A9P0AU42_BRAAE</name>
<dbReference type="Proteomes" id="UP001154078">
    <property type="component" value="Chromosome 1"/>
</dbReference>
<dbReference type="InterPro" id="IPR035595">
    <property type="entry name" value="UDP_glycos_trans_CS"/>
</dbReference>
<reference evidence="6" key="1">
    <citation type="submission" date="2021-12" db="EMBL/GenBank/DDBJ databases">
        <authorList>
            <person name="King R."/>
        </authorList>
    </citation>
    <scope>NUCLEOTIDE SEQUENCE</scope>
</reference>
<dbReference type="PANTHER" id="PTHR48043:SF159">
    <property type="entry name" value="EG:EG0003.4 PROTEIN-RELATED"/>
    <property type="match status" value="1"/>
</dbReference>
<gene>
    <name evidence="6" type="ORF">MELIAE_LOCUS1748</name>
</gene>
<dbReference type="EC" id="2.4.1.17" evidence="5"/>
<comment type="subcellular location">
    <subcellularLocation>
        <location evidence="5">Membrane</location>
        <topology evidence="5">Single-pass membrane protein</topology>
    </subcellularLocation>
</comment>